<dbReference type="SMART" id="SM00420">
    <property type="entry name" value="HTH_DEOR"/>
    <property type="match status" value="1"/>
</dbReference>
<evidence type="ECO:0000256" key="4">
    <source>
        <dbReference type="SAM" id="SignalP"/>
    </source>
</evidence>
<keyword evidence="2 6" id="KW-0238">DNA-binding</keyword>
<dbReference type="InterPro" id="IPR057727">
    <property type="entry name" value="WCX_dom"/>
</dbReference>
<sequence length="314" mass="33751">MRADRLVSLLLLLQARGHVTAAEAAAELEVSVPTVRRDLEALSSAGVPVYAQAGRGGGWSLVGGARTDLTGLTAPEVHALFLLAGPGQDVSPAIRSALRKLVRALPSTFRAEAEAAGSATVLDHRRWGRAAPVRPPHLDALQAAVVARRRVRITYASRDGRAGDRDVEPLGLVDHDGVWYLLAQTARGRRTFRVDRVREVETEAERFERPDGFDLATAWEEVSAVVERARSAVETTVTLPDDLVAPFTDVLGARYVDVVDQADGRTRLHVRADTPRMLARQLAGWADVVAVEGPDAVRDELARLGGALSAAYGS</sequence>
<evidence type="ECO:0000313" key="7">
    <source>
        <dbReference type="Proteomes" id="UP000198504"/>
    </source>
</evidence>
<dbReference type="InterPro" id="IPR013196">
    <property type="entry name" value="HTH_11"/>
</dbReference>
<organism evidence="6 7">
    <name type="scientific">Microlunatus flavus</name>
    <dbReference type="NCBI Taxonomy" id="1036181"/>
    <lineage>
        <taxon>Bacteria</taxon>
        <taxon>Bacillati</taxon>
        <taxon>Actinomycetota</taxon>
        <taxon>Actinomycetes</taxon>
        <taxon>Propionibacteriales</taxon>
        <taxon>Propionibacteriaceae</taxon>
        <taxon>Microlunatus</taxon>
    </lineage>
</organism>
<feature type="signal peptide" evidence="4">
    <location>
        <begin position="1"/>
        <end position="21"/>
    </location>
</feature>
<accession>A0A1H9CSR2</accession>
<name>A0A1H9CSR2_9ACTN</name>
<proteinExistence type="predicted"/>
<dbReference type="InterPro" id="IPR036390">
    <property type="entry name" value="WH_DNA-bd_sf"/>
</dbReference>
<dbReference type="GO" id="GO:0003677">
    <property type="term" value="F:DNA binding"/>
    <property type="evidence" value="ECO:0007669"/>
    <property type="project" value="UniProtKB-KW"/>
</dbReference>
<dbReference type="PROSITE" id="PS00894">
    <property type="entry name" value="HTH_DEOR_1"/>
    <property type="match status" value="1"/>
</dbReference>
<dbReference type="Proteomes" id="UP000198504">
    <property type="component" value="Unassembled WGS sequence"/>
</dbReference>
<dbReference type="InterPro" id="IPR018356">
    <property type="entry name" value="Tscrpt_reg_HTH_DeoR_CS"/>
</dbReference>
<dbReference type="PANTHER" id="PTHR34580:SF1">
    <property type="entry name" value="PROTEIN PAFC"/>
    <property type="match status" value="1"/>
</dbReference>
<keyword evidence="1" id="KW-0805">Transcription regulation</keyword>
<dbReference type="GO" id="GO:0003700">
    <property type="term" value="F:DNA-binding transcription factor activity"/>
    <property type="evidence" value="ECO:0007669"/>
    <property type="project" value="InterPro"/>
</dbReference>
<keyword evidence="7" id="KW-1185">Reference proteome</keyword>
<feature type="chain" id="PRO_5039185788" evidence="4">
    <location>
        <begin position="22"/>
        <end position="314"/>
    </location>
</feature>
<evidence type="ECO:0000259" key="5">
    <source>
        <dbReference type="PROSITE" id="PS51000"/>
    </source>
</evidence>
<keyword evidence="4" id="KW-0732">Signal</keyword>
<gene>
    <name evidence="6" type="ORF">SAMN05421756_102315</name>
</gene>
<evidence type="ECO:0000256" key="3">
    <source>
        <dbReference type="ARBA" id="ARBA00023163"/>
    </source>
</evidence>
<dbReference type="EMBL" id="FOFA01000002">
    <property type="protein sequence ID" value="SEQ04205.1"/>
    <property type="molecule type" value="Genomic_DNA"/>
</dbReference>
<dbReference type="InterPro" id="IPR051534">
    <property type="entry name" value="CBASS_pafABC_assoc_protein"/>
</dbReference>
<dbReference type="OrthoDB" id="3171994at2"/>
<dbReference type="PROSITE" id="PS51000">
    <property type="entry name" value="HTH_DEOR_2"/>
    <property type="match status" value="1"/>
</dbReference>
<dbReference type="InterPro" id="IPR001034">
    <property type="entry name" value="DeoR_HTH"/>
</dbReference>
<reference evidence="7" key="1">
    <citation type="submission" date="2016-10" db="EMBL/GenBank/DDBJ databases">
        <authorList>
            <person name="Varghese N."/>
            <person name="Submissions S."/>
        </authorList>
    </citation>
    <scope>NUCLEOTIDE SEQUENCE [LARGE SCALE GENOMIC DNA]</scope>
    <source>
        <strain evidence="7">CGMCC 4.6856</strain>
    </source>
</reference>
<dbReference type="PIRSF" id="PIRSF016838">
    <property type="entry name" value="PafC"/>
    <property type="match status" value="1"/>
</dbReference>
<evidence type="ECO:0000313" key="6">
    <source>
        <dbReference type="EMBL" id="SEQ04205.1"/>
    </source>
</evidence>
<dbReference type="InterPro" id="IPR026881">
    <property type="entry name" value="WYL_dom"/>
</dbReference>
<dbReference type="STRING" id="1036181.SAMN05421756_102315"/>
<dbReference type="InterPro" id="IPR036388">
    <property type="entry name" value="WH-like_DNA-bd_sf"/>
</dbReference>
<keyword evidence="3" id="KW-0804">Transcription</keyword>
<dbReference type="Pfam" id="PF25583">
    <property type="entry name" value="WCX"/>
    <property type="match status" value="1"/>
</dbReference>
<dbReference type="Pfam" id="PF13280">
    <property type="entry name" value="WYL"/>
    <property type="match status" value="1"/>
</dbReference>
<dbReference type="AlphaFoldDB" id="A0A1H9CSR2"/>
<dbReference type="SUPFAM" id="SSF46785">
    <property type="entry name" value="Winged helix' DNA-binding domain"/>
    <property type="match status" value="1"/>
</dbReference>
<protein>
    <submittedName>
        <fullName evidence="6">Predicted DNA-binding transcriptional regulator YafY, contains an HTH and WYL domains</fullName>
    </submittedName>
</protein>
<dbReference type="RefSeq" id="WP_091178207.1">
    <property type="nucleotide sequence ID" value="NZ_FOFA01000002.1"/>
</dbReference>
<dbReference type="PANTHER" id="PTHR34580">
    <property type="match status" value="1"/>
</dbReference>
<dbReference type="InterPro" id="IPR028349">
    <property type="entry name" value="PafC-like"/>
</dbReference>
<evidence type="ECO:0000256" key="2">
    <source>
        <dbReference type="ARBA" id="ARBA00023125"/>
    </source>
</evidence>
<dbReference type="PROSITE" id="PS52050">
    <property type="entry name" value="WYL"/>
    <property type="match status" value="1"/>
</dbReference>
<dbReference type="Pfam" id="PF08279">
    <property type="entry name" value="HTH_11"/>
    <property type="match status" value="1"/>
</dbReference>
<evidence type="ECO:0000256" key="1">
    <source>
        <dbReference type="ARBA" id="ARBA00023015"/>
    </source>
</evidence>
<dbReference type="Gene3D" id="1.10.10.10">
    <property type="entry name" value="Winged helix-like DNA-binding domain superfamily/Winged helix DNA-binding domain"/>
    <property type="match status" value="1"/>
</dbReference>
<feature type="domain" description="HTH deoR-type" evidence="5">
    <location>
        <begin position="2"/>
        <end position="67"/>
    </location>
</feature>